<comment type="similarity">
    <text evidence="10 12">Belongs to the fluoride channel Fluc/FEX (TC 1.A.43) family.</text>
</comment>
<gene>
    <name evidence="12 13" type="primary">crcB</name>
    <name evidence="12" type="synonym">fluC</name>
    <name evidence="13" type="ORF">KYN89_10510</name>
</gene>
<evidence type="ECO:0000256" key="1">
    <source>
        <dbReference type="ARBA" id="ARBA00004651"/>
    </source>
</evidence>
<keyword evidence="12" id="KW-0813">Transport</keyword>
<keyword evidence="8 12" id="KW-0472">Membrane</keyword>
<keyword evidence="7 12" id="KW-0406">Ion transport</keyword>
<sequence>MTSLSPIIASLCVAFGGGMGALLRYQLGRAMTALLSIQPVGGFPWPTFAANGIGGLGMGLLVGCLARGLGGDFEEPARLMLGVGLLGGFTTFSSFSLETWLLIEDGQLGIALLYVAASVVLSIAALVCGLTITRVF</sequence>
<evidence type="ECO:0000256" key="3">
    <source>
        <dbReference type="ARBA" id="ARBA00022519"/>
    </source>
</evidence>
<feature type="binding site" evidence="12">
    <location>
        <position position="87"/>
    </location>
    <ligand>
        <name>Na(+)</name>
        <dbReference type="ChEBI" id="CHEBI:29101"/>
        <note>structural</note>
    </ligand>
</feature>
<evidence type="ECO:0000256" key="10">
    <source>
        <dbReference type="ARBA" id="ARBA00035120"/>
    </source>
</evidence>
<keyword evidence="5 12" id="KW-1133">Transmembrane helix</keyword>
<dbReference type="PANTHER" id="PTHR28259">
    <property type="entry name" value="FLUORIDE EXPORT PROTEIN 1-RELATED"/>
    <property type="match status" value="1"/>
</dbReference>
<dbReference type="EMBL" id="JAHWXP010000003">
    <property type="protein sequence ID" value="MBY8337485.1"/>
    <property type="molecule type" value="Genomic_DNA"/>
</dbReference>
<dbReference type="PANTHER" id="PTHR28259:SF1">
    <property type="entry name" value="FLUORIDE EXPORT PROTEIN 1-RELATED"/>
    <property type="match status" value="1"/>
</dbReference>
<keyword evidence="2 12" id="KW-1003">Cell membrane</keyword>
<accession>A0ABS7PEI5</accession>
<comment type="function">
    <text evidence="12">Fluoride-specific ion channel. Important for reducing fluoride concentration in the cell, thus reducing its toxicity.</text>
</comment>
<evidence type="ECO:0000256" key="2">
    <source>
        <dbReference type="ARBA" id="ARBA00022475"/>
    </source>
</evidence>
<comment type="activity regulation">
    <text evidence="12">Na(+) is not transported, but it plays an essential structural role and its presence is essential for fluoride channel function.</text>
</comment>
<keyword evidence="6 12" id="KW-0915">Sodium</keyword>
<evidence type="ECO:0000256" key="12">
    <source>
        <dbReference type="HAMAP-Rule" id="MF_00454"/>
    </source>
</evidence>
<feature type="transmembrane region" description="Helical" evidence="12">
    <location>
        <begin position="81"/>
        <end position="103"/>
    </location>
</feature>
<keyword evidence="12" id="KW-0479">Metal-binding</keyword>
<comment type="subcellular location">
    <subcellularLocation>
        <location evidence="1 12">Cell membrane</location>
        <topology evidence="1 12">Multi-pass membrane protein</topology>
    </subcellularLocation>
</comment>
<evidence type="ECO:0000313" key="14">
    <source>
        <dbReference type="Proteomes" id="UP000759298"/>
    </source>
</evidence>
<proteinExistence type="inferred from homology"/>
<dbReference type="Proteomes" id="UP000759298">
    <property type="component" value="Unassembled WGS sequence"/>
</dbReference>
<keyword evidence="14" id="KW-1185">Reference proteome</keyword>
<dbReference type="HAMAP" id="MF_00454">
    <property type="entry name" value="FluC"/>
    <property type="match status" value="1"/>
</dbReference>
<keyword evidence="4 12" id="KW-0812">Transmembrane</keyword>
<feature type="transmembrane region" description="Helical" evidence="12">
    <location>
        <begin position="109"/>
        <end position="132"/>
    </location>
</feature>
<protein>
    <recommendedName>
        <fullName evidence="12">Fluoride-specific ion channel FluC</fullName>
    </recommendedName>
</protein>
<dbReference type="RefSeq" id="WP_222825043.1">
    <property type="nucleotide sequence ID" value="NZ_JAHWXP010000003.1"/>
</dbReference>
<evidence type="ECO:0000256" key="8">
    <source>
        <dbReference type="ARBA" id="ARBA00023136"/>
    </source>
</evidence>
<feature type="binding site" evidence="12">
    <location>
        <position position="90"/>
    </location>
    <ligand>
        <name>Na(+)</name>
        <dbReference type="ChEBI" id="CHEBI:29101"/>
        <note>structural</note>
    </ligand>
</feature>
<comment type="caution">
    <text evidence="13">The sequence shown here is derived from an EMBL/GenBank/DDBJ whole genome shotgun (WGS) entry which is preliminary data.</text>
</comment>
<evidence type="ECO:0000256" key="7">
    <source>
        <dbReference type="ARBA" id="ARBA00023065"/>
    </source>
</evidence>
<evidence type="ECO:0000256" key="6">
    <source>
        <dbReference type="ARBA" id="ARBA00023053"/>
    </source>
</evidence>
<organism evidence="13 14">
    <name type="scientific">Alteriqipengyuania abyssalis</name>
    <dbReference type="NCBI Taxonomy" id="2860200"/>
    <lineage>
        <taxon>Bacteria</taxon>
        <taxon>Pseudomonadati</taxon>
        <taxon>Pseudomonadota</taxon>
        <taxon>Alphaproteobacteria</taxon>
        <taxon>Sphingomonadales</taxon>
        <taxon>Erythrobacteraceae</taxon>
        <taxon>Alteriqipengyuania</taxon>
    </lineage>
</organism>
<dbReference type="InterPro" id="IPR003691">
    <property type="entry name" value="FluC"/>
</dbReference>
<evidence type="ECO:0000256" key="9">
    <source>
        <dbReference type="ARBA" id="ARBA00023303"/>
    </source>
</evidence>
<evidence type="ECO:0000256" key="4">
    <source>
        <dbReference type="ARBA" id="ARBA00022692"/>
    </source>
</evidence>
<evidence type="ECO:0000313" key="13">
    <source>
        <dbReference type="EMBL" id="MBY8337485.1"/>
    </source>
</evidence>
<evidence type="ECO:0000256" key="11">
    <source>
        <dbReference type="ARBA" id="ARBA00035585"/>
    </source>
</evidence>
<dbReference type="NCBIfam" id="TIGR00494">
    <property type="entry name" value="crcB"/>
    <property type="match status" value="1"/>
</dbReference>
<evidence type="ECO:0000256" key="5">
    <source>
        <dbReference type="ARBA" id="ARBA00022989"/>
    </source>
</evidence>
<keyword evidence="3" id="KW-0997">Cell inner membrane</keyword>
<keyword evidence="9 12" id="KW-0407">Ion channel</keyword>
<feature type="transmembrane region" description="Helical" evidence="12">
    <location>
        <begin position="48"/>
        <end position="69"/>
    </location>
</feature>
<comment type="catalytic activity">
    <reaction evidence="11">
        <text>fluoride(in) = fluoride(out)</text>
        <dbReference type="Rhea" id="RHEA:76159"/>
        <dbReference type="ChEBI" id="CHEBI:17051"/>
    </reaction>
    <physiologicalReaction direction="left-to-right" evidence="11">
        <dbReference type="Rhea" id="RHEA:76160"/>
    </physiologicalReaction>
</comment>
<reference evidence="13 14" key="1">
    <citation type="submission" date="2021-07" db="EMBL/GenBank/DDBJ databases">
        <title>Alteriqipengyuania abyssalis NZ-12B nov, sp.nov isolated from deep sea sponge in pacific ocean.</title>
        <authorList>
            <person name="Tareen S."/>
            <person name="Wink J."/>
        </authorList>
    </citation>
    <scope>NUCLEOTIDE SEQUENCE [LARGE SCALE GENOMIC DNA]</scope>
    <source>
        <strain evidence="13 14">NZ-12B</strain>
    </source>
</reference>
<name>A0ABS7PEI5_9SPHN</name>
<dbReference type="Pfam" id="PF02537">
    <property type="entry name" value="CRCB"/>
    <property type="match status" value="1"/>
</dbReference>